<reference evidence="3" key="1">
    <citation type="journal article" date="2019" name="Int. J. Syst. Evol. Microbiol.">
        <title>The Global Catalogue of Microorganisms (GCM) 10K type strain sequencing project: providing services to taxonomists for standard genome sequencing and annotation.</title>
        <authorList>
            <consortium name="The Broad Institute Genomics Platform"/>
            <consortium name="The Broad Institute Genome Sequencing Center for Infectious Disease"/>
            <person name="Wu L."/>
            <person name="Ma J."/>
        </authorList>
    </citation>
    <scope>NUCLEOTIDE SEQUENCE [LARGE SCALE GENOMIC DNA]</scope>
    <source>
        <strain evidence="3">CCUG 48316</strain>
    </source>
</reference>
<keyword evidence="2" id="KW-0808">Transferase</keyword>
<dbReference type="GO" id="GO:0016740">
    <property type="term" value="F:transferase activity"/>
    <property type="evidence" value="ECO:0007669"/>
    <property type="project" value="UniProtKB-KW"/>
</dbReference>
<dbReference type="Pfam" id="PF03407">
    <property type="entry name" value="Nucleotid_trans"/>
    <property type="match status" value="1"/>
</dbReference>
<feature type="domain" description="Nucleotide-diphospho-sugar transferase" evidence="1">
    <location>
        <begin position="54"/>
        <end position="191"/>
    </location>
</feature>
<keyword evidence="3" id="KW-1185">Reference proteome</keyword>
<comment type="caution">
    <text evidence="2">The sequence shown here is derived from an EMBL/GenBank/DDBJ whole genome shotgun (WGS) entry which is preliminary data.</text>
</comment>
<sequence>MNKLRRAIFTLTTNQKLPWACLLFETLRTHNPECDLILGLVDRAHDGSYPEGCKIISVEDIRLPDEKSFLFRYSAFNLCTAVKPYYFKYLFEMGYEKVLYFDSDIAVFQTLDRYFGLMEAGSDFILTPHLLKPTVKSDLPDDIAILRHGTFNLGFIGIAASAESIPLVDWWAEKLQFNCVTLIEEGVFADQKFIDLIPSFTSKISIVRDPGANFAYWNMLRRVVSFEDERFYIDSLPLIFAHFSGFDIHDLGHLSKYGARVEPEETRGLEALILWYADKLRSFSADSYVPAPYAFGSFYSGAAIPDGTREKFRQSVYDPNEDPFACSALEDGSYAFVQRQPPVIKQSTRFEETHDHLLVALRELDTRTHHAFSLLQENETLKARIRELEGQGVTENVQGPSHRPPTH</sequence>
<dbReference type="SUPFAM" id="SSF53448">
    <property type="entry name" value="Nucleotide-diphospho-sugar transferases"/>
    <property type="match status" value="1"/>
</dbReference>
<evidence type="ECO:0000313" key="3">
    <source>
        <dbReference type="Proteomes" id="UP001596292"/>
    </source>
</evidence>
<protein>
    <submittedName>
        <fullName evidence="2">Nucleotide-diphospho-sugar transferase</fullName>
    </submittedName>
</protein>
<dbReference type="InterPro" id="IPR029044">
    <property type="entry name" value="Nucleotide-diphossugar_trans"/>
</dbReference>
<dbReference type="InterPro" id="IPR005069">
    <property type="entry name" value="Nucl-diP-sugar_transferase"/>
</dbReference>
<evidence type="ECO:0000259" key="1">
    <source>
        <dbReference type="Pfam" id="PF03407"/>
    </source>
</evidence>
<evidence type="ECO:0000313" key="2">
    <source>
        <dbReference type="EMBL" id="MFC6792699.1"/>
    </source>
</evidence>
<organism evidence="2 3">
    <name type="scientific">Methylobacterium komagatae</name>
    <dbReference type="NCBI Taxonomy" id="374425"/>
    <lineage>
        <taxon>Bacteria</taxon>
        <taxon>Pseudomonadati</taxon>
        <taxon>Pseudomonadota</taxon>
        <taxon>Alphaproteobacteria</taxon>
        <taxon>Hyphomicrobiales</taxon>
        <taxon>Methylobacteriaceae</taxon>
        <taxon>Methylobacterium</taxon>
    </lineage>
</organism>
<dbReference type="EMBL" id="JBHSWN010000001">
    <property type="protein sequence ID" value="MFC6792699.1"/>
    <property type="molecule type" value="Genomic_DNA"/>
</dbReference>
<dbReference type="Proteomes" id="UP001596292">
    <property type="component" value="Unassembled WGS sequence"/>
</dbReference>
<proteinExistence type="predicted"/>
<dbReference type="RefSeq" id="WP_378974881.1">
    <property type="nucleotide sequence ID" value="NZ_JBHSWN010000001.1"/>
</dbReference>
<gene>
    <name evidence="2" type="ORF">ACFQE0_25965</name>
</gene>
<dbReference type="Gene3D" id="3.90.550.10">
    <property type="entry name" value="Spore Coat Polysaccharide Biosynthesis Protein SpsA, Chain A"/>
    <property type="match status" value="1"/>
</dbReference>
<accession>A0ABW2BQD5</accession>
<name>A0ABW2BQD5_9HYPH</name>